<proteinExistence type="predicted"/>
<evidence type="ECO:0000256" key="5">
    <source>
        <dbReference type="SAM" id="Phobius"/>
    </source>
</evidence>
<evidence type="ECO:0000313" key="8">
    <source>
        <dbReference type="Proteomes" id="UP000664132"/>
    </source>
</evidence>
<dbReference type="AlphaFoldDB" id="A0A8H7WF12"/>
<keyword evidence="2" id="KW-0274">FAD</keyword>
<dbReference type="OrthoDB" id="655030at2759"/>
<evidence type="ECO:0000313" key="7">
    <source>
        <dbReference type="EMBL" id="KAG4423528.1"/>
    </source>
</evidence>
<dbReference type="Proteomes" id="UP000664132">
    <property type="component" value="Unassembled WGS sequence"/>
</dbReference>
<organism evidence="7 8">
    <name type="scientific">Cadophora malorum</name>
    <dbReference type="NCBI Taxonomy" id="108018"/>
    <lineage>
        <taxon>Eukaryota</taxon>
        <taxon>Fungi</taxon>
        <taxon>Dikarya</taxon>
        <taxon>Ascomycota</taxon>
        <taxon>Pezizomycotina</taxon>
        <taxon>Leotiomycetes</taxon>
        <taxon>Helotiales</taxon>
        <taxon>Ploettnerulaceae</taxon>
        <taxon>Cadophora</taxon>
    </lineage>
</organism>
<dbReference type="InterPro" id="IPR036188">
    <property type="entry name" value="FAD/NAD-bd_sf"/>
</dbReference>
<dbReference type="EMBL" id="JAFJYH010000033">
    <property type="protein sequence ID" value="KAG4423528.1"/>
    <property type="molecule type" value="Genomic_DNA"/>
</dbReference>
<dbReference type="PANTHER" id="PTHR46972">
    <property type="entry name" value="MONOOXYGENASE ASQM-RELATED"/>
    <property type="match status" value="1"/>
</dbReference>
<accession>A0A8H7WF12</accession>
<dbReference type="GO" id="GO:0071949">
    <property type="term" value="F:FAD binding"/>
    <property type="evidence" value="ECO:0007669"/>
    <property type="project" value="InterPro"/>
</dbReference>
<evidence type="ECO:0000256" key="1">
    <source>
        <dbReference type="ARBA" id="ARBA00022630"/>
    </source>
</evidence>
<feature type="domain" description="FAD-binding" evidence="6">
    <location>
        <begin position="6"/>
        <end position="335"/>
    </location>
</feature>
<dbReference type="PANTHER" id="PTHR46972:SF1">
    <property type="entry name" value="FAD DEPENDENT OXIDOREDUCTASE DOMAIN-CONTAINING PROTEIN"/>
    <property type="match status" value="1"/>
</dbReference>
<protein>
    <recommendedName>
        <fullName evidence="6">FAD-binding domain-containing protein</fullName>
    </recommendedName>
</protein>
<evidence type="ECO:0000256" key="4">
    <source>
        <dbReference type="ARBA" id="ARBA00023033"/>
    </source>
</evidence>
<evidence type="ECO:0000256" key="2">
    <source>
        <dbReference type="ARBA" id="ARBA00022827"/>
    </source>
</evidence>
<dbReference type="PRINTS" id="PR00420">
    <property type="entry name" value="RNGMNOXGNASE"/>
</dbReference>
<dbReference type="GO" id="GO:0004497">
    <property type="term" value="F:monooxygenase activity"/>
    <property type="evidence" value="ECO:0007669"/>
    <property type="project" value="UniProtKB-KW"/>
</dbReference>
<gene>
    <name evidence="7" type="ORF">IFR04_003351</name>
</gene>
<keyword evidence="5" id="KW-0812">Transmembrane</keyword>
<keyword evidence="5" id="KW-1133">Transmembrane helix</keyword>
<dbReference type="Gene3D" id="3.50.50.60">
    <property type="entry name" value="FAD/NAD(P)-binding domain"/>
    <property type="match status" value="1"/>
</dbReference>
<keyword evidence="4" id="KW-0503">Monooxygenase</keyword>
<name>A0A8H7WF12_9HELO</name>
<sequence>MAPFNIAIIGAGPSGCMLARLLLQSQSTASSPSLNITIFESEPAPNFRAQGGTLDLHPSTGLAALKAAGLYTEFLKYARFDGSAMRITDKSLKTYFALSASSDGNPEIDRFQLRTLLLSALPEGIVTWGMKLDAVEQGAKGKMKLRFANGQIREGFDLIVGADGGWSRTRRYLDPLQKPVFSGISKYALTIPDAPTTAPQASKVVNRGSVFAFGDGKSISGQQLGDGGIDVGLYLQFPDGVVPKEPLGKVEVERIFEDWSPVLQDMIEKAELQMKVYNLHYLPQGYRWDHMEGVTVLGDAAHLMTPFAGEGVNLAFDDAMKLSKAIVEGIERGGEELDVNIRAFEEDLFVRAGHAQRMTHGMMGDMFFTEGAPRSSMQSWLVRRVSFDMKENWWAPIVYPFVWAAFYGGFAVLRLFY</sequence>
<keyword evidence="1" id="KW-0285">Flavoprotein</keyword>
<dbReference type="InterPro" id="IPR002938">
    <property type="entry name" value="FAD-bd"/>
</dbReference>
<dbReference type="Pfam" id="PF01494">
    <property type="entry name" value="FAD_binding_3"/>
    <property type="match status" value="1"/>
</dbReference>
<keyword evidence="8" id="KW-1185">Reference proteome</keyword>
<reference evidence="7" key="1">
    <citation type="submission" date="2021-02" db="EMBL/GenBank/DDBJ databases">
        <title>Genome sequence Cadophora malorum strain M34.</title>
        <authorList>
            <person name="Stefanovic E."/>
            <person name="Vu D."/>
            <person name="Scully C."/>
            <person name="Dijksterhuis J."/>
            <person name="Roader J."/>
            <person name="Houbraken J."/>
        </authorList>
    </citation>
    <scope>NUCLEOTIDE SEQUENCE</scope>
    <source>
        <strain evidence="7">M34</strain>
    </source>
</reference>
<evidence type="ECO:0000259" key="6">
    <source>
        <dbReference type="Pfam" id="PF01494"/>
    </source>
</evidence>
<dbReference type="SUPFAM" id="SSF51905">
    <property type="entry name" value="FAD/NAD(P)-binding domain"/>
    <property type="match status" value="1"/>
</dbReference>
<evidence type="ECO:0000256" key="3">
    <source>
        <dbReference type="ARBA" id="ARBA00023002"/>
    </source>
</evidence>
<keyword evidence="3" id="KW-0560">Oxidoreductase</keyword>
<comment type="caution">
    <text evidence="7">The sequence shown here is derived from an EMBL/GenBank/DDBJ whole genome shotgun (WGS) entry which is preliminary data.</text>
</comment>
<feature type="transmembrane region" description="Helical" evidence="5">
    <location>
        <begin position="393"/>
        <end position="416"/>
    </location>
</feature>
<keyword evidence="5" id="KW-0472">Membrane</keyword>